<sequence length="237" mass="26377">MSCGVRSERGKVRDKNEDNYLTMTTKDDLKVIAVADGMGGHQGGRIASSVAIEVVENYEFTKSNLKTDIDNCIKLANKKILQKANDNLKYNGMGTTLTLGIIKDKILIIGHVGDSRAYLYSENQLKQITNDHSYVNELVKKNIISSQEADKHPKRNLLTRALGTNQEVKVDIIELELKDKDLVLLCSDGATEMLSKQDLIKVINKNSTLQDKANKVVDMANQAGGYDNITVLFYQIK</sequence>
<gene>
    <name evidence="2" type="ordered locus">Halha_0888</name>
</gene>
<evidence type="ECO:0000259" key="1">
    <source>
        <dbReference type="PROSITE" id="PS51746"/>
    </source>
</evidence>
<accession>L0K934</accession>
<reference evidence="3" key="1">
    <citation type="submission" date="2012-02" db="EMBL/GenBank/DDBJ databases">
        <title>The complete genome of Halobacteroides halobius DSM 5150.</title>
        <authorList>
            <person name="Lucas S."/>
            <person name="Copeland A."/>
            <person name="Lapidus A."/>
            <person name="Glavina del Rio T."/>
            <person name="Dalin E."/>
            <person name="Tice H."/>
            <person name="Bruce D."/>
            <person name="Goodwin L."/>
            <person name="Pitluck S."/>
            <person name="Peters L."/>
            <person name="Mikhailova N."/>
            <person name="Gu W."/>
            <person name="Kyrpides N."/>
            <person name="Mavromatis K."/>
            <person name="Ivanova N."/>
            <person name="Brettin T."/>
            <person name="Detter J.C."/>
            <person name="Han C."/>
            <person name="Larimer F."/>
            <person name="Land M."/>
            <person name="Hauser L."/>
            <person name="Markowitz V."/>
            <person name="Cheng J.-F."/>
            <person name="Hugenholtz P."/>
            <person name="Woyke T."/>
            <person name="Wu D."/>
            <person name="Tindall B."/>
            <person name="Pomrenke H."/>
            <person name="Brambilla E."/>
            <person name="Klenk H.-P."/>
            <person name="Eisen J.A."/>
        </authorList>
    </citation>
    <scope>NUCLEOTIDE SEQUENCE [LARGE SCALE GENOMIC DNA]</scope>
    <source>
        <strain evidence="3">ATCC 35273 / DSM 5150 / MD-1</strain>
    </source>
</reference>
<dbReference type="PROSITE" id="PS51746">
    <property type="entry name" value="PPM_2"/>
    <property type="match status" value="1"/>
</dbReference>
<dbReference type="PANTHER" id="PTHR47992">
    <property type="entry name" value="PROTEIN PHOSPHATASE"/>
    <property type="match status" value="1"/>
</dbReference>
<dbReference type="EMBL" id="CP003359">
    <property type="protein sequence ID" value="AGB40854.1"/>
    <property type="molecule type" value="Genomic_DNA"/>
</dbReference>
<dbReference type="Gene3D" id="3.60.40.10">
    <property type="entry name" value="PPM-type phosphatase domain"/>
    <property type="match status" value="1"/>
</dbReference>
<dbReference type="OrthoDB" id="9801841at2"/>
<dbReference type="NCBIfam" id="NF033484">
    <property type="entry name" value="Stp1_PP2C_phos"/>
    <property type="match status" value="1"/>
</dbReference>
<name>L0K934_HALHC</name>
<proteinExistence type="predicted"/>
<dbReference type="STRING" id="748449.Halha_0888"/>
<dbReference type="Pfam" id="PF13672">
    <property type="entry name" value="PP2C_2"/>
    <property type="match status" value="1"/>
</dbReference>
<keyword evidence="3" id="KW-1185">Reference proteome</keyword>
<dbReference type="GO" id="GO:0004722">
    <property type="term" value="F:protein serine/threonine phosphatase activity"/>
    <property type="evidence" value="ECO:0007669"/>
    <property type="project" value="InterPro"/>
</dbReference>
<feature type="domain" description="PPM-type phosphatase" evidence="1">
    <location>
        <begin position="2"/>
        <end position="236"/>
    </location>
</feature>
<dbReference type="SMART" id="SM00332">
    <property type="entry name" value="PP2Cc"/>
    <property type="match status" value="1"/>
</dbReference>
<organism evidence="2 3">
    <name type="scientific">Halobacteroides halobius (strain ATCC 35273 / DSM 5150 / MD-1)</name>
    <dbReference type="NCBI Taxonomy" id="748449"/>
    <lineage>
        <taxon>Bacteria</taxon>
        <taxon>Bacillati</taxon>
        <taxon>Bacillota</taxon>
        <taxon>Clostridia</taxon>
        <taxon>Halanaerobiales</taxon>
        <taxon>Halobacteroidaceae</taxon>
        <taxon>Halobacteroides</taxon>
    </lineage>
</organism>
<dbReference type="RefSeq" id="WP_015326579.1">
    <property type="nucleotide sequence ID" value="NC_019978.1"/>
</dbReference>
<dbReference type="eggNOG" id="COG0631">
    <property type="taxonomic scope" value="Bacteria"/>
</dbReference>
<evidence type="ECO:0000313" key="3">
    <source>
        <dbReference type="Proteomes" id="UP000010880"/>
    </source>
</evidence>
<dbReference type="SUPFAM" id="SSF81606">
    <property type="entry name" value="PP2C-like"/>
    <property type="match status" value="1"/>
</dbReference>
<dbReference type="AlphaFoldDB" id="L0K934"/>
<dbReference type="KEGG" id="hhl:Halha_0888"/>
<dbReference type="InterPro" id="IPR015655">
    <property type="entry name" value="PP2C"/>
</dbReference>
<dbReference type="SMART" id="SM00331">
    <property type="entry name" value="PP2C_SIG"/>
    <property type="match status" value="1"/>
</dbReference>
<evidence type="ECO:0000313" key="2">
    <source>
        <dbReference type="EMBL" id="AGB40854.1"/>
    </source>
</evidence>
<dbReference type="CDD" id="cd00143">
    <property type="entry name" value="PP2Cc"/>
    <property type="match status" value="1"/>
</dbReference>
<dbReference type="Proteomes" id="UP000010880">
    <property type="component" value="Chromosome"/>
</dbReference>
<protein>
    <submittedName>
        <fullName evidence="2">Serine/threonine protein phosphatase</fullName>
    </submittedName>
</protein>
<dbReference type="InterPro" id="IPR036457">
    <property type="entry name" value="PPM-type-like_dom_sf"/>
</dbReference>
<dbReference type="HOGENOM" id="CLU_034545_4_1_9"/>
<dbReference type="InterPro" id="IPR001932">
    <property type="entry name" value="PPM-type_phosphatase-like_dom"/>
</dbReference>